<dbReference type="Gene3D" id="3.40.710.10">
    <property type="entry name" value="DD-peptidase/beta-lactamase superfamily"/>
    <property type="match status" value="1"/>
</dbReference>
<accession>A0A3R9IAI7</accession>
<name>A0A3R9IAI7_STRSA</name>
<dbReference type="Proteomes" id="UP000269317">
    <property type="component" value="Unassembled WGS sequence"/>
</dbReference>
<dbReference type="PANTHER" id="PTHR46825">
    <property type="entry name" value="D-ALANYL-D-ALANINE-CARBOXYPEPTIDASE/ENDOPEPTIDASE AMPH"/>
    <property type="match status" value="1"/>
</dbReference>
<evidence type="ECO:0000313" key="4">
    <source>
        <dbReference type="Proteomes" id="UP000269317"/>
    </source>
</evidence>
<comment type="caution">
    <text evidence="3">The sequence shown here is derived from an EMBL/GenBank/DDBJ whole genome shotgun (WGS) entry which is preliminary data.</text>
</comment>
<dbReference type="InterPro" id="IPR012338">
    <property type="entry name" value="Beta-lactam/transpept-like"/>
</dbReference>
<keyword evidence="1" id="KW-0812">Transmembrane</keyword>
<dbReference type="InterPro" id="IPR050491">
    <property type="entry name" value="AmpC-like"/>
</dbReference>
<dbReference type="PANTHER" id="PTHR46825:SF9">
    <property type="entry name" value="BETA-LACTAMASE-RELATED DOMAIN-CONTAINING PROTEIN"/>
    <property type="match status" value="1"/>
</dbReference>
<evidence type="ECO:0000313" key="3">
    <source>
        <dbReference type="EMBL" id="RSI09172.1"/>
    </source>
</evidence>
<keyword evidence="1" id="KW-1133">Transmembrane helix</keyword>
<gene>
    <name evidence="3" type="primary">pbpX_3</name>
    <name evidence="3" type="ORF">D8887_08155</name>
</gene>
<sequence length="596" mass="66642">MKKSFILTLLTIITLGLFQPVIALAEEQKLPSGTERSQIGQKIESFVKEHEKTTAGLATTVFDKDGTIYKGNFGYMNKEKKVKTDDSSVLEWGSVTKLTVWVSVMQLWEEGKIDLEEDIRTYLPEGFLKNLRYDKPITMIDLMNHQAGFSESIQGLKEETGLTIEESLANNQPTQSYEPGTMASYSNFSAGLASYIVERISGQDFSTYVHEHIFQPLEMNDTAMSSDLKDNLKVYKKRMEALSYSADGQTSKGTAYLYSALYPMGNAASTMADFQKFAQALLKKEKLFQRAETWATLYTVTSTYPGTELPLNMHGFWATEFGMTVVGHSGNTLGYSSFILLDLKNGIGMTIMTNQEHEFVYNHEMPALVFGPKKKTDSATFDKFQSGNYRSTRYFASGPMSISRSLFLYTSFVKKSEDNPLLSQDFSVVSGSGDKVKVTTPYGSYFRVKDSEILADWAMLISSVVGIVFGIILFLVRGGLDLFRLVFKKGQPKTPKKLRIWTYLTSLAAVGVALNFYGLVAAFLASNRSYPYSIWPYIVFAVLGLILAGCAIYPFLSKAKKGLGKGRLLLTIMTSLSALAIVANILYWSLYQWWAF</sequence>
<reference evidence="3 4" key="1">
    <citation type="submission" date="2018-11" db="EMBL/GenBank/DDBJ databases">
        <title>Species Designations Belie Phenotypic and Genotypic Heterogeneity in Oral Streptococci.</title>
        <authorList>
            <person name="Velsko I."/>
        </authorList>
    </citation>
    <scope>NUCLEOTIDE SEQUENCE [LARGE SCALE GENOMIC DNA]</scope>
    <source>
        <strain evidence="3 4">KLC03</strain>
    </source>
</reference>
<feature type="transmembrane region" description="Helical" evidence="1">
    <location>
        <begin position="457"/>
        <end position="480"/>
    </location>
</feature>
<dbReference type="RefSeq" id="WP_125341394.1">
    <property type="nucleotide sequence ID" value="NZ_CP076614.1"/>
</dbReference>
<dbReference type="EMBL" id="RJML01000006">
    <property type="protein sequence ID" value="RSI09172.1"/>
    <property type="molecule type" value="Genomic_DNA"/>
</dbReference>
<feature type="domain" description="Beta-lactamase-related" evidence="2">
    <location>
        <begin position="50"/>
        <end position="363"/>
    </location>
</feature>
<feature type="transmembrane region" description="Helical" evidence="1">
    <location>
        <begin position="568"/>
        <end position="590"/>
    </location>
</feature>
<evidence type="ECO:0000259" key="2">
    <source>
        <dbReference type="Pfam" id="PF00144"/>
    </source>
</evidence>
<dbReference type="SUPFAM" id="SSF56601">
    <property type="entry name" value="beta-lactamase/transpeptidase-like"/>
    <property type="match status" value="1"/>
</dbReference>
<dbReference type="AlphaFoldDB" id="A0A3R9IAI7"/>
<dbReference type="Pfam" id="PF00144">
    <property type="entry name" value="Beta-lactamase"/>
    <property type="match status" value="1"/>
</dbReference>
<keyword evidence="1" id="KW-0472">Membrane</keyword>
<organism evidence="3 4">
    <name type="scientific">Streptococcus sanguinis</name>
    <dbReference type="NCBI Taxonomy" id="1305"/>
    <lineage>
        <taxon>Bacteria</taxon>
        <taxon>Bacillati</taxon>
        <taxon>Bacillota</taxon>
        <taxon>Bacilli</taxon>
        <taxon>Lactobacillales</taxon>
        <taxon>Streptococcaceae</taxon>
        <taxon>Streptococcus</taxon>
    </lineage>
</organism>
<feature type="transmembrane region" description="Helical" evidence="1">
    <location>
        <begin position="500"/>
        <end position="525"/>
    </location>
</feature>
<protein>
    <submittedName>
        <fullName evidence="3">Putative penicillin-binding protein PbpX</fullName>
    </submittedName>
</protein>
<proteinExistence type="predicted"/>
<evidence type="ECO:0000256" key="1">
    <source>
        <dbReference type="SAM" id="Phobius"/>
    </source>
</evidence>
<dbReference type="InterPro" id="IPR001466">
    <property type="entry name" value="Beta-lactam-related"/>
</dbReference>
<feature type="transmembrane region" description="Helical" evidence="1">
    <location>
        <begin position="537"/>
        <end position="556"/>
    </location>
</feature>